<sequence length="435" mass="47152">MDTITLHHPRDALAVIPHLLGYYPRHHFVLFGGSPEIHRAVGPEGEELPQWFGSLESSQRPDVAVAGGETPLIRVDLRAGPISPYVARQITDAVAACRMFSCVAVVYCPSFVRFAHTREFASVLALLELLCAALSRLWDGDPGTRDAWSCDFFIADNEGFMDMGEETFCPWEELESTEAAAALVYKGSAPLEQEPSRNIVKASPTRMRNTAVALEEARGEEVTALEEHWDMLLARVVRRRQAGPPRITTREAGRALAGLTHIPIRDKILQVSLEHDPLLPMSSVDPAVGFATGVGERPNIVRALGMMALLDELARLAPEGVEVPYACSAYLAWWVGQNSMTALRAQEALEINPGSRLARMLKDAAEWNALPPWLLGPNGSGRCSRTKARSGGEGAADSGGLGDAATPCGSVDIEPKAVDQQPETMDRYGPGRQAA</sequence>
<proteinExistence type="predicted"/>
<comment type="caution">
    <text evidence="2">The sequence shown here is derived from an EMBL/GenBank/DDBJ whole genome shotgun (WGS) entry which is preliminary data.</text>
</comment>
<dbReference type="AlphaFoldDB" id="A0AAW9HNI9"/>
<organism evidence="2 5">
    <name type="scientific">Actinotignum timonense</name>
    <dbReference type="NCBI Taxonomy" id="1870995"/>
    <lineage>
        <taxon>Bacteria</taxon>
        <taxon>Bacillati</taxon>
        <taxon>Actinomycetota</taxon>
        <taxon>Actinomycetes</taxon>
        <taxon>Actinomycetales</taxon>
        <taxon>Actinomycetaceae</taxon>
        <taxon>Actinotignum</taxon>
    </lineage>
</organism>
<dbReference type="EMBL" id="JAWNFV010000005">
    <property type="protein sequence ID" value="MDY5140348.1"/>
    <property type="molecule type" value="Genomic_DNA"/>
</dbReference>
<evidence type="ECO:0000313" key="3">
    <source>
        <dbReference type="EMBL" id="MDY5146573.1"/>
    </source>
</evidence>
<keyword evidence="4" id="KW-1185">Reference proteome</keyword>
<dbReference type="GeneID" id="92814338"/>
<protein>
    <submittedName>
        <fullName evidence="2">DUF4192 family protein</fullName>
    </submittedName>
</protein>
<feature type="region of interest" description="Disordered" evidence="1">
    <location>
        <begin position="380"/>
        <end position="435"/>
    </location>
</feature>
<evidence type="ECO:0000313" key="2">
    <source>
        <dbReference type="EMBL" id="MDY5140348.1"/>
    </source>
</evidence>
<evidence type="ECO:0000256" key="1">
    <source>
        <dbReference type="SAM" id="MobiDB-lite"/>
    </source>
</evidence>
<dbReference type="Proteomes" id="UP001288320">
    <property type="component" value="Unassembled WGS sequence"/>
</dbReference>
<dbReference type="RefSeq" id="WP_087070681.1">
    <property type="nucleotide sequence ID" value="NZ_CAUPFC010000007.1"/>
</dbReference>
<dbReference type="Proteomes" id="UP001284901">
    <property type="component" value="Unassembled WGS sequence"/>
</dbReference>
<evidence type="ECO:0000313" key="5">
    <source>
        <dbReference type="Proteomes" id="UP001288320"/>
    </source>
</evidence>
<accession>A0AAW9HNI9</accession>
<reference evidence="2 4" key="1">
    <citation type="submission" date="2023-10" db="EMBL/GenBank/DDBJ databases">
        <title>Whole Genome based description of the genera Actinobaculum and Actinotignum reveals a complex phylogenetic relationship within the species included in the genus Actinotignum.</title>
        <authorList>
            <person name="Jensen C.S."/>
            <person name="Dargis R."/>
            <person name="Kemp M."/>
            <person name="Christensen J.J."/>
        </authorList>
    </citation>
    <scope>NUCLEOTIDE SEQUENCE</scope>
    <source>
        <strain evidence="3 4">SLA_B089</strain>
        <strain evidence="2">SLA_B245</strain>
    </source>
</reference>
<dbReference type="EMBL" id="JAWNFY010000014">
    <property type="protein sequence ID" value="MDY5146573.1"/>
    <property type="molecule type" value="Genomic_DNA"/>
</dbReference>
<evidence type="ECO:0000313" key="4">
    <source>
        <dbReference type="Proteomes" id="UP001284901"/>
    </source>
</evidence>
<name>A0AAW9HNI9_9ACTO</name>
<gene>
    <name evidence="2" type="ORF">R6G74_03320</name>
    <name evidence="3" type="ORF">R6P33_06010</name>
</gene>
<feature type="compositionally biased region" description="Gly residues" evidence="1">
    <location>
        <begin position="391"/>
        <end position="402"/>
    </location>
</feature>